<dbReference type="AlphaFoldDB" id="A0A239ES55"/>
<dbReference type="Proteomes" id="UP000198327">
    <property type="component" value="Unassembled WGS sequence"/>
</dbReference>
<reference evidence="3" key="1">
    <citation type="submission" date="2017-06" db="EMBL/GenBank/DDBJ databases">
        <authorList>
            <person name="Varghese N."/>
            <person name="Submissions S."/>
        </authorList>
    </citation>
    <scope>NUCLEOTIDE SEQUENCE [LARGE SCALE GENOMIC DNA]</scope>
    <source>
        <strain evidence="3">JCM 23211</strain>
    </source>
</reference>
<gene>
    <name evidence="2" type="ORF">SAMN05421642_102505</name>
</gene>
<proteinExistence type="predicted"/>
<organism evidence="2 3">
    <name type="scientific">Rhodococcoides kyotonense</name>
    <dbReference type="NCBI Taxonomy" id="398843"/>
    <lineage>
        <taxon>Bacteria</taxon>
        <taxon>Bacillati</taxon>
        <taxon>Actinomycetota</taxon>
        <taxon>Actinomycetes</taxon>
        <taxon>Mycobacteriales</taxon>
        <taxon>Nocardiaceae</taxon>
        <taxon>Rhodococcoides</taxon>
    </lineage>
</organism>
<feature type="compositionally biased region" description="Low complexity" evidence="1">
    <location>
        <begin position="135"/>
        <end position="157"/>
    </location>
</feature>
<dbReference type="STRING" id="398843.A3K89_20885"/>
<feature type="region of interest" description="Disordered" evidence="1">
    <location>
        <begin position="135"/>
        <end position="158"/>
    </location>
</feature>
<evidence type="ECO:0000313" key="3">
    <source>
        <dbReference type="Proteomes" id="UP000198327"/>
    </source>
</evidence>
<name>A0A239ES55_9NOCA</name>
<dbReference type="EMBL" id="FZOW01000002">
    <property type="protein sequence ID" value="SNS46742.1"/>
    <property type="molecule type" value="Genomic_DNA"/>
</dbReference>
<evidence type="ECO:0000256" key="1">
    <source>
        <dbReference type="SAM" id="MobiDB-lite"/>
    </source>
</evidence>
<accession>A0A239ES55</accession>
<evidence type="ECO:0000313" key="2">
    <source>
        <dbReference type="EMBL" id="SNS46742.1"/>
    </source>
</evidence>
<protein>
    <submittedName>
        <fullName evidence="2">Uncharacterized protein</fullName>
    </submittedName>
</protein>
<keyword evidence="3" id="KW-1185">Reference proteome</keyword>
<sequence length="227" mass="24659">MRGGLRCALIWFVVIDAQILDSPAATSTVRIARWTPGGCVWCGSTDSIEDYRNEPRCSLCRDKESIIDEAKHFIGMYGLRPLGGTLASDDDEEREYRVTARDARAVLNSIRLEKLPDPAAVRKALRPRAAAAVAAPRVAPAGTSSSAPAKSAPPKKSQAGVTGIDMIELQSRVQKLLVQLTGIDEQITALDGQQSLPARARLKDLDKQRTTVLTTLAALEKARRRTN</sequence>